<name>A0ABD2QH05_9PLAT</name>
<organism evidence="2 3">
    <name type="scientific">Cichlidogyrus casuarinus</name>
    <dbReference type="NCBI Taxonomy" id="1844966"/>
    <lineage>
        <taxon>Eukaryota</taxon>
        <taxon>Metazoa</taxon>
        <taxon>Spiralia</taxon>
        <taxon>Lophotrochozoa</taxon>
        <taxon>Platyhelminthes</taxon>
        <taxon>Monogenea</taxon>
        <taxon>Monopisthocotylea</taxon>
        <taxon>Dactylogyridea</taxon>
        <taxon>Ancyrocephalidae</taxon>
        <taxon>Cichlidogyrus</taxon>
    </lineage>
</organism>
<dbReference type="AlphaFoldDB" id="A0ABD2QH05"/>
<reference evidence="2 3" key="1">
    <citation type="submission" date="2024-11" db="EMBL/GenBank/DDBJ databases">
        <title>Adaptive evolution of stress response genes in parasites aligns with host niche diversity.</title>
        <authorList>
            <person name="Hahn C."/>
            <person name="Resl P."/>
        </authorList>
    </citation>
    <scope>NUCLEOTIDE SEQUENCE [LARGE SCALE GENOMIC DNA]</scope>
    <source>
        <strain evidence="2">EGGRZ-B1_66</strain>
        <tissue evidence="2">Body</tissue>
    </source>
</reference>
<gene>
    <name evidence="2" type="ORF">Ciccas_002529</name>
</gene>
<evidence type="ECO:0000313" key="3">
    <source>
        <dbReference type="Proteomes" id="UP001626550"/>
    </source>
</evidence>
<keyword evidence="1" id="KW-0472">Membrane</keyword>
<proteinExistence type="predicted"/>
<protein>
    <submittedName>
        <fullName evidence="2">Uncharacterized protein</fullName>
    </submittedName>
</protein>
<keyword evidence="3" id="KW-1185">Reference proteome</keyword>
<keyword evidence="1" id="KW-0812">Transmembrane</keyword>
<evidence type="ECO:0000313" key="2">
    <source>
        <dbReference type="EMBL" id="KAL3318809.1"/>
    </source>
</evidence>
<dbReference type="Proteomes" id="UP001626550">
    <property type="component" value="Unassembled WGS sequence"/>
</dbReference>
<evidence type="ECO:0000256" key="1">
    <source>
        <dbReference type="SAM" id="Phobius"/>
    </source>
</evidence>
<keyword evidence="1" id="KW-1133">Transmembrane helix</keyword>
<feature type="transmembrane region" description="Helical" evidence="1">
    <location>
        <begin position="138"/>
        <end position="160"/>
    </location>
</feature>
<sequence length="509" mass="58378">MNRYGIILGDLLSILYIYPTALDENLKKDLNDMIMNVPIEFVELLSSDYERALKPVFDDTSIAAIVSKQGLLVYNAGAQIPIKEPLLSGFKALISSLPVPESELERMLFDLIPIPENLYNSSIQEICSFIPACLVKRFGNIVGIGVICQLFLIIFIHVFIDTKSPFGSFSDIHRALVESPLNMKAERETIQSRLHKCHADLTVLFSQLKNAKADIFSAGAALQARYRLEIDRRSFCDRSEKDIQLDRQRGNLFSSYHEAKTRIYNFLVSLQPLLENFSKSVAIMEAYIDFLIEDWSFLGAFSSQSDYRSYLSKISDPNSPTINKKIYHDCEVAKAYFNNEGQDDSEGKIAFKTCTMLAAFFFPTNFKKCLLVMQSQIRLIREDLFDARRVIFTQWVKHFQSVSEERCFTSAKTLPDLLTKLQFMLDKMELWFRCINKNALVYYSHQMMQGINLYISNIQINTFQEIEELKVPKGCKNDETVPSSVSYQRFILPSPTPELQMSINLEECS</sequence>
<accession>A0ABD2QH05</accession>
<dbReference type="EMBL" id="JBJKFK010000201">
    <property type="protein sequence ID" value="KAL3318809.1"/>
    <property type="molecule type" value="Genomic_DNA"/>
</dbReference>
<comment type="caution">
    <text evidence="2">The sequence shown here is derived from an EMBL/GenBank/DDBJ whole genome shotgun (WGS) entry which is preliminary data.</text>
</comment>